<accession>A0AAV5WXN1</accession>
<evidence type="ECO:0000313" key="1">
    <source>
        <dbReference type="EMBL" id="GMT36260.1"/>
    </source>
</evidence>
<feature type="non-terminal residue" evidence="1">
    <location>
        <position position="767"/>
    </location>
</feature>
<name>A0AAV5WXN1_9BILA</name>
<evidence type="ECO:0008006" key="3">
    <source>
        <dbReference type="Google" id="ProtNLM"/>
    </source>
</evidence>
<keyword evidence="2" id="KW-1185">Reference proteome</keyword>
<sequence>MTSIIKNQIVKHLSKFAKNITPDQISLDVLKGKSELKNIVLNEEVLTEVLELPVWLRIRKATCNRVAVKIQWLKLKSCPIELFIDEIQVDIILTAEKPQPKKKGNSLNALSTMDTGSYGFANKVVEGMSLYVNTLEIHFDSGAFGGSFMLSRLSVDSRTPGWQHPHDLRYSRISCPNTNRTIMYKQVSWQLLRIEASAHNEGESAQRNVINAPLRLITSNGRIRIALKKNSTDGSVIHARIMMILEDILWVATLPQLQSAIAFYSHIMKLVKASQGFGNVEVLLPARTPSSLAPTDQPYTGLAPNKNFAVFDFNQTSYHLNVKKIDLHLCDDAHSPEAYPPQWDIESGAMQVTLHTVLIDVYPKTTAGADRSKWVRYSSPNPVTNYLDQNLKFHFARLIENTTDETTRVRLTRVWPQLMSFNVVFRVLDMSIQCVSDMQTKRDSLFNLFESDSEAKRKFPGEQFVLHAEFANFFHPMSDSLPGLIVVPPPLTHVQLGPFMLLFDKRTIRWVLYVAHHLTVALSQVEAPDMEPLPVTDLKVDLLMPKIVLRLPDPSSDSRLPHRLTLCLSTLSISNRSIEEQSAFNMLDSHLMDYLHGLKLAAGKDILRSDLLQMNSNLTVSGLEEGDQLWVHTSPLWVETDHGPDTKGLLLITDVPVKGSITVRKEQVNIFVEPQTTLSAMVDHFQLLQLLRLSNDISVFADLLASDQKFLEKGNGGKEGTAPTVVIVAALAQAKVHLMLTHGPMPSPYEACPAINEPTIDTNSYSG</sequence>
<dbReference type="InterPro" id="IPR026728">
    <property type="entry name" value="BLTP3A/B"/>
</dbReference>
<dbReference type="Pfam" id="PF24917">
    <property type="entry name" value="BLTP3A_B"/>
    <property type="match status" value="1"/>
</dbReference>
<protein>
    <recommendedName>
        <fullName evidence="3">Chorein N-terminal domain-containing protein</fullName>
    </recommendedName>
</protein>
<dbReference type="AlphaFoldDB" id="A0AAV5WXN1"/>
<comment type="caution">
    <text evidence="1">The sequence shown here is derived from an EMBL/GenBank/DDBJ whole genome shotgun (WGS) entry which is preliminary data.</text>
</comment>
<dbReference type="EMBL" id="BTSY01000007">
    <property type="protein sequence ID" value="GMT36260.1"/>
    <property type="molecule type" value="Genomic_DNA"/>
</dbReference>
<proteinExistence type="predicted"/>
<dbReference type="PANTHER" id="PTHR22774:SF11">
    <property type="entry name" value="CHOREIN N-TERMINAL DOMAIN-CONTAINING PROTEIN"/>
    <property type="match status" value="1"/>
</dbReference>
<dbReference type="Proteomes" id="UP001432322">
    <property type="component" value="Unassembled WGS sequence"/>
</dbReference>
<evidence type="ECO:0000313" key="2">
    <source>
        <dbReference type="Proteomes" id="UP001432322"/>
    </source>
</evidence>
<gene>
    <name evidence="1" type="ORF">PFISCL1PPCAC_27557</name>
</gene>
<dbReference type="PANTHER" id="PTHR22774">
    <property type="entry name" value="CHOREIN N-TERMINAL DOMAIN-CONTAINING PROTEIN"/>
    <property type="match status" value="1"/>
</dbReference>
<organism evidence="1 2">
    <name type="scientific">Pristionchus fissidentatus</name>
    <dbReference type="NCBI Taxonomy" id="1538716"/>
    <lineage>
        <taxon>Eukaryota</taxon>
        <taxon>Metazoa</taxon>
        <taxon>Ecdysozoa</taxon>
        <taxon>Nematoda</taxon>
        <taxon>Chromadorea</taxon>
        <taxon>Rhabditida</taxon>
        <taxon>Rhabditina</taxon>
        <taxon>Diplogasteromorpha</taxon>
        <taxon>Diplogasteroidea</taxon>
        <taxon>Neodiplogasteridae</taxon>
        <taxon>Pristionchus</taxon>
    </lineage>
</organism>
<reference evidence="1" key="1">
    <citation type="submission" date="2023-10" db="EMBL/GenBank/DDBJ databases">
        <title>Genome assembly of Pristionchus species.</title>
        <authorList>
            <person name="Yoshida K."/>
            <person name="Sommer R.J."/>
        </authorList>
    </citation>
    <scope>NUCLEOTIDE SEQUENCE</scope>
    <source>
        <strain evidence="1">RS5133</strain>
    </source>
</reference>